<sequence>MEVPDGTSGNVCYKLCGLIHAQLVKAHAEINRCAASSTRSSSRRTQRSTGTCDLTNTNQYLRDHINVCYKLCGLIHAQLVKAHAEINRLF</sequence>
<dbReference type="Proteomes" id="UP000037510">
    <property type="component" value="Unassembled WGS sequence"/>
</dbReference>
<protein>
    <submittedName>
        <fullName evidence="1">Ubiquitin-conjugating enzyme E2 O</fullName>
    </submittedName>
</protein>
<evidence type="ECO:0000313" key="1">
    <source>
        <dbReference type="EMBL" id="KOB65935.1"/>
    </source>
</evidence>
<organism evidence="1 2">
    <name type="scientific">Operophtera brumata</name>
    <name type="common">Winter moth</name>
    <name type="synonym">Phalaena brumata</name>
    <dbReference type="NCBI Taxonomy" id="104452"/>
    <lineage>
        <taxon>Eukaryota</taxon>
        <taxon>Metazoa</taxon>
        <taxon>Ecdysozoa</taxon>
        <taxon>Arthropoda</taxon>
        <taxon>Hexapoda</taxon>
        <taxon>Insecta</taxon>
        <taxon>Pterygota</taxon>
        <taxon>Neoptera</taxon>
        <taxon>Endopterygota</taxon>
        <taxon>Lepidoptera</taxon>
        <taxon>Glossata</taxon>
        <taxon>Ditrysia</taxon>
        <taxon>Geometroidea</taxon>
        <taxon>Geometridae</taxon>
        <taxon>Larentiinae</taxon>
        <taxon>Operophtera</taxon>
    </lineage>
</organism>
<keyword evidence="2" id="KW-1185">Reference proteome</keyword>
<dbReference type="EMBL" id="JTDY01006528">
    <property type="protein sequence ID" value="KOB65935.1"/>
    <property type="molecule type" value="Genomic_DNA"/>
</dbReference>
<dbReference type="AlphaFoldDB" id="A0A0L7KS67"/>
<evidence type="ECO:0000313" key="2">
    <source>
        <dbReference type="Proteomes" id="UP000037510"/>
    </source>
</evidence>
<comment type="caution">
    <text evidence="1">The sequence shown here is derived from an EMBL/GenBank/DDBJ whole genome shotgun (WGS) entry which is preliminary data.</text>
</comment>
<accession>A0A0L7KS67</accession>
<proteinExistence type="predicted"/>
<reference evidence="1 2" key="1">
    <citation type="journal article" date="2015" name="Genome Biol. Evol.">
        <title>The genome of winter moth (Operophtera brumata) provides a genomic perspective on sexual dimorphism and phenology.</title>
        <authorList>
            <person name="Derks M.F."/>
            <person name="Smit S."/>
            <person name="Salis L."/>
            <person name="Schijlen E."/>
            <person name="Bossers A."/>
            <person name="Mateman C."/>
            <person name="Pijl A.S."/>
            <person name="de Ridder D."/>
            <person name="Groenen M.A."/>
            <person name="Visser M.E."/>
            <person name="Megens H.J."/>
        </authorList>
    </citation>
    <scope>NUCLEOTIDE SEQUENCE [LARGE SCALE GENOMIC DNA]</scope>
    <source>
        <strain evidence="1">WM2013NL</strain>
        <tissue evidence="1">Head and thorax</tissue>
    </source>
</reference>
<name>A0A0L7KS67_OPEBR</name>
<gene>
    <name evidence="1" type="ORF">OBRU01_22036</name>
</gene>